<evidence type="ECO:0000313" key="3">
    <source>
        <dbReference type="Proteomes" id="UP000013996"/>
    </source>
</evidence>
<dbReference type="AlphaFoldDB" id="A0A5E8HD38"/>
<evidence type="ECO:0000256" key="1">
    <source>
        <dbReference type="SAM" id="MobiDB-lite"/>
    </source>
</evidence>
<feature type="region of interest" description="Disordered" evidence="1">
    <location>
        <begin position="1"/>
        <end position="41"/>
    </location>
</feature>
<organism evidence="2 3">
    <name type="scientific">Leptospira yanagawae serovar Saopaulo str. Sao Paulo = ATCC 700523</name>
    <dbReference type="NCBI Taxonomy" id="1249483"/>
    <lineage>
        <taxon>Bacteria</taxon>
        <taxon>Pseudomonadati</taxon>
        <taxon>Spirochaetota</taxon>
        <taxon>Spirochaetia</taxon>
        <taxon>Leptospirales</taxon>
        <taxon>Leptospiraceae</taxon>
        <taxon>Leptospira</taxon>
    </lineage>
</organism>
<accession>A0A5E8HD38</accession>
<dbReference type="EMBL" id="AOGX02000015">
    <property type="protein sequence ID" value="EOQ88792.1"/>
    <property type="molecule type" value="Genomic_DNA"/>
</dbReference>
<dbReference type="Proteomes" id="UP000013996">
    <property type="component" value="Unassembled WGS sequence"/>
</dbReference>
<gene>
    <name evidence="2" type="ORF">LEP1GSC202_0791</name>
</gene>
<name>A0A5E8HD38_9LEPT</name>
<sequence length="41" mass="4799">MNENALVTKGSRNGKWNRHPMFSLEMNHQSKPKTTDSQWIV</sequence>
<comment type="caution">
    <text evidence="2">The sequence shown here is derived from an EMBL/GenBank/DDBJ whole genome shotgun (WGS) entry which is preliminary data.</text>
</comment>
<evidence type="ECO:0000313" key="2">
    <source>
        <dbReference type="EMBL" id="EOQ88792.1"/>
    </source>
</evidence>
<reference evidence="2 3" key="1">
    <citation type="submission" date="2013-04" db="EMBL/GenBank/DDBJ databases">
        <authorList>
            <person name="Harkins D.M."/>
            <person name="Durkin A.S."/>
            <person name="Brinkac L.M."/>
            <person name="Haft D.H."/>
            <person name="Selengut J.D."/>
            <person name="Sanka R."/>
            <person name="DePew J."/>
            <person name="Purushe J."/>
            <person name="Hartskeerl R.A."/>
            <person name="Ahmed A."/>
            <person name="van der Linden H."/>
            <person name="Goris M.G.A."/>
            <person name="Vinetz J.M."/>
            <person name="Sutton G.G."/>
            <person name="Nierman W.C."/>
            <person name="Fouts D.E."/>
        </authorList>
    </citation>
    <scope>NUCLEOTIDE SEQUENCE [LARGE SCALE GENOMIC DNA]</scope>
    <source>
        <strain evidence="2 3">Sao Paulo</strain>
    </source>
</reference>
<proteinExistence type="predicted"/>
<protein>
    <submittedName>
        <fullName evidence="2">Uncharacterized protein</fullName>
    </submittedName>
</protein>